<evidence type="ECO:0000313" key="3">
    <source>
        <dbReference type="Proteomes" id="UP000823775"/>
    </source>
</evidence>
<proteinExistence type="predicted"/>
<gene>
    <name evidence="2" type="ORF">HAX54_015341</name>
</gene>
<dbReference type="Proteomes" id="UP000823775">
    <property type="component" value="Unassembled WGS sequence"/>
</dbReference>
<evidence type="ECO:0000256" key="1">
    <source>
        <dbReference type="SAM" id="MobiDB-lite"/>
    </source>
</evidence>
<keyword evidence="3" id="KW-1185">Reference proteome</keyword>
<comment type="caution">
    <text evidence="2">The sequence shown here is derived from an EMBL/GenBank/DDBJ whole genome shotgun (WGS) entry which is preliminary data.</text>
</comment>
<accession>A0ABS8TRR5</accession>
<dbReference type="EMBL" id="JACEIK010001977">
    <property type="protein sequence ID" value="MCD7473466.1"/>
    <property type="molecule type" value="Genomic_DNA"/>
</dbReference>
<name>A0ABS8TRR5_DATST</name>
<sequence length="181" mass="21338">MERDQDMAQIKAQKVTKHLATINTHKVQIAKMQRDISRYNDFYPNYEEEIDSTDQHMDDFPALATRSGKTTIEIQALGTRFTIDENCPRPIEAVEHPKESFDLNTERRGAPIDRSKEVRDHQQTIAQRCMMHHWDNAWRGAPWHQPAQEVSRRTGNSSPWGARYGRRRRQSKHQRKNVVYK</sequence>
<evidence type="ECO:0000313" key="2">
    <source>
        <dbReference type="EMBL" id="MCD7473466.1"/>
    </source>
</evidence>
<feature type="region of interest" description="Disordered" evidence="1">
    <location>
        <begin position="146"/>
        <end position="181"/>
    </location>
</feature>
<protein>
    <submittedName>
        <fullName evidence="2">Uncharacterized protein</fullName>
    </submittedName>
</protein>
<organism evidence="2 3">
    <name type="scientific">Datura stramonium</name>
    <name type="common">Jimsonweed</name>
    <name type="synonym">Common thornapple</name>
    <dbReference type="NCBI Taxonomy" id="4076"/>
    <lineage>
        <taxon>Eukaryota</taxon>
        <taxon>Viridiplantae</taxon>
        <taxon>Streptophyta</taxon>
        <taxon>Embryophyta</taxon>
        <taxon>Tracheophyta</taxon>
        <taxon>Spermatophyta</taxon>
        <taxon>Magnoliopsida</taxon>
        <taxon>eudicotyledons</taxon>
        <taxon>Gunneridae</taxon>
        <taxon>Pentapetalae</taxon>
        <taxon>asterids</taxon>
        <taxon>lamiids</taxon>
        <taxon>Solanales</taxon>
        <taxon>Solanaceae</taxon>
        <taxon>Solanoideae</taxon>
        <taxon>Datureae</taxon>
        <taxon>Datura</taxon>
    </lineage>
</organism>
<feature type="compositionally biased region" description="Basic residues" evidence="1">
    <location>
        <begin position="164"/>
        <end position="181"/>
    </location>
</feature>
<reference evidence="2 3" key="1">
    <citation type="journal article" date="2021" name="BMC Genomics">
        <title>Datura genome reveals duplications of psychoactive alkaloid biosynthetic genes and high mutation rate following tissue culture.</title>
        <authorList>
            <person name="Rajewski A."/>
            <person name="Carter-House D."/>
            <person name="Stajich J."/>
            <person name="Litt A."/>
        </authorList>
    </citation>
    <scope>NUCLEOTIDE SEQUENCE [LARGE SCALE GENOMIC DNA]</scope>
    <source>
        <strain evidence="2">AR-01</strain>
    </source>
</reference>